<keyword evidence="5" id="KW-1185">Reference proteome</keyword>
<dbReference type="InterPro" id="IPR000560">
    <property type="entry name" value="His_Pase_clade-2"/>
</dbReference>
<dbReference type="InterPro" id="IPR050645">
    <property type="entry name" value="Histidine_acid_phosphatase"/>
</dbReference>
<dbReference type="InterPro" id="IPR033379">
    <property type="entry name" value="Acid_Pase_AS"/>
</dbReference>
<dbReference type="Pfam" id="PF00328">
    <property type="entry name" value="His_Phos_2"/>
    <property type="match status" value="1"/>
</dbReference>
<reference evidence="5" key="1">
    <citation type="submission" date="2023-01" db="EMBL/GenBank/DDBJ databases">
        <title>Key to firefly adult light organ development and bioluminescence: homeobox transcription factors regulate luciferase expression and transportation to peroxisome.</title>
        <authorList>
            <person name="Fu X."/>
        </authorList>
    </citation>
    <scope>NUCLEOTIDE SEQUENCE [LARGE SCALE GENOMIC DNA]</scope>
</reference>
<accession>A0AAN7PVS6</accession>
<comment type="caution">
    <text evidence="4">The sequence shown here is derived from an EMBL/GenBank/DDBJ whole genome shotgun (WGS) entry which is preliminary data.</text>
</comment>
<feature type="chain" id="PRO_5042972523" description="Acid phosphatase" evidence="3">
    <location>
        <begin position="19"/>
        <end position="393"/>
    </location>
</feature>
<evidence type="ECO:0000256" key="3">
    <source>
        <dbReference type="SAM" id="SignalP"/>
    </source>
</evidence>
<dbReference type="InterPro" id="IPR029033">
    <property type="entry name" value="His_PPase_superfam"/>
</dbReference>
<dbReference type="Gene3D" id="3.40.50.1240">
    <property type="entry name" value="Phosphoglycerate mutase-like"/>
    <property type="match status" value="1"/>
</dbReference>
<proteinExistence type="inferred from homology"/>
<keyword evidence="3" id="KW-0732">Signal</keyword>
<organism evidence="4 5">
    <name type="scientific">Aquatica leii</name>
    <dbReference type="NCBI Taxonomy" id="1421715"/>
    <lineage>
        <taxon>Eukaryota</taxon>
        <taxon>Metazoa</taxon>
        <taxon>Ecdysozoa</taxon>
        <taxon>Arthropoda</taxon>
        <taxon>Hexapoda</taxon>
        <taxon>Insecta</taxon>
        <taxon>Pterygota</taxon>
        <taxon>Neoptera</taxon>
        <taxon>Endopterygota</taxon>
        <taxon>Coleoptera</taxon>
        <taxon>Polyphaga</taxon>
        <taxon>Elateriformia</taxon>
        <taxon>Elateroidea</taxon>
        <taxon>Lampyridae</taxon>
        <taxon>Luciolinae</taxon>
        <taxon>Aquatica</taxon>
    </lineage>
</organism>
<evidence type="ECO:0008006" key="6">
    <source>
        <dbReference type="Google" id="ProtNLM"/>
    </source>
</evidence>
<dbReference type="PROSITE" id="PS00616">
    <property type="entry name" value="HIS_ACID_PHOSPHAT_1"/>
    <property type="match status" value="1"/>
</dbReference>
<dbReference type="EMBL" id="JARPUR010000004">
    <property type="protein sequence ID" value="KAK4878734.1"/>
    <property type="molecule type" value="Genomic_DNA"/>
</dbReference>
<name>A0AAN7PVS6_9COLE</name>
<dbReference type="SUPFAM" id="SSF53254">
    <property type="entry name" value="Phosphoglycerate mutase-like"/>
    <property type="match status" value="1"/>
</dbReference>
<feature type="signal peptide" evidence="3">
    <location>
        <begin position="1"/>
        <end position="18"/>
    </location>
</feature>
<comment type="catalytic activity">
    <reaction evidence="1">
        <text>a phosphate monoester + H2O = an alcohol + phosphate</text>
        <dbReference type="Rhea" id="RHEA:15017"/>
        <dbReference type="ChEBI" id="CHEBI:15377"/>
        <dbReference type="ChEBI" id="CHEBI:30879"/>
        <dbReference type="ChEBI" id="CHEBI:43474"/>
        <dbReference type="ChEBI" id="CHEBI:67140"/>
        <dbReference type="EC" id="3.1.3.2"/>
    </reaction>
</comment>
<evidence type="ECO:0000313" key="4">
    <source>
        <dbReference type="EMBL" id="KAK4878734.1"/>
    </source>
</evidence>
<dbReference type="PANTHER" id="PTHR11567">
    <property type="entry name" value="ACID PHOSPHATASE-RELATED"/>
    <property type="match status" value="1"/>
</dbReference>
<dbReference type="Proteomes" id="UP001353858">
    <property type="component" value="Unassembled WGS sequence"/>
</dbReference>
<evidence type="ECO:0000256" key="1">
    <source>
        <dbReference type="ARBA" id="ARBA00000032"/>
    </source>
</evidence>
<evidence type="ECO:0000256" key="2">
    <source>
        <dbReference type="ARBA" id="ARBA00005375"/>
    </source>
</evidence>
<sequence length="393" mass="45970">MAAARFFLILVLIGCCLSQRNGWHHGRNNNNPQQNNRVLKLVHMIFRHGIRTPADTYPNDPYINNTWFPIGWGQVTNEGKQKLYQHGVFLRNRYDHFLGHYYTPDLYYVQCTEAERTQVTAQCINAGLWPPHRSQQVANLYWQPIPTHAEPLNSDSLLLVRRPCPQYHIELEKVLKSPEVQQKLQRERELFDQVARYTGSKIESFEDAQDVYTTLMSEEAAGVKLPEWTRYFYPHRLYEPSTFSFMLNAYNDQMNRLKGGVLLKKLIEDWKAVETGTIKPKDRRAFLYVGHDSTVVNILSTLKIWDAQIPGFAINALFEFSYDRDLREYGVEIFLRNNTDPFAEPHRLRIPNCDFFCPLRRLISLTKAVIPEDWEEECKTDDEGFTLPPLRGP</sequence>
<comment type="similarity">
    <text evidence="2">Belongs to the histidine acid phosphatase family.</text>
</comment>
<protein>
    <recommendedName>
        <fullName evidence="6">Acid phosphatase</fullName>
    </recommendedName>
</protein>
<dbReference type="AlphaFoldDB" id="A0AAN7PVS6"/>
<evidence type="ECO:0000313" key="5">
    <source>
        <dbReference type="Proteomes" id="UP001353858"/>
    </source>
</evidence>
<dbReference type="PANTHER" id="PTHR11567:SF205">
    <property type="entry name" value="GH28721P-RELATED"/>
    <property type="match status" value="1"/>
</dbReference>
<dbReference type="GO" id="GO:0003993">
    <property type="term" value="F:acid phosphatase activity"/>
    <property type="evidence" value="ECO:0007669"/>
    <property type="project" value="UniProtKB-EC"/>
</dbReference>
<dbReference type="CDD" id="cd07061">
    <property type="entry name" value="HP_HAP_like"/>
    <property type="match status" value="1"/>
</dbReference>
<gene>
    <name evidence="4" type="ORF">RN001_011240</name>
</gene>